<reference evidence="3" key="1">
    <citation type="journal article" date="2024" name="IScience">
        <title>Strigolactones Initiate the Formation of Haustorium-like Structures in Castilleja.</title>
        <authorList>
            <person name="Buerger M."/>
            <person name="Peterson D."/>
            <person name="Chory J."/>
        </authorList>
    </citation>
    <scope>NUCLEOTIDE SEQUENCE [LARGE SCALE GENOMIC DNA]</scope>
</reference>
<name>A0ABD3ER54_9LAMI</name>
<keyword evidence="3" id="KW-1185">Reference proteome</keyword>
<organism evidence="2 3">
    <name type="scientific">Castilleja foliolosa</name>
    <dbReference type="NCBI Taxonomy" id="1961234"/>
    <lineage>
        <taxon>Eukaryota</taxon>
        <taxon>Viridiplantae</taxon>
        <taxon>Streptophyta</taxon>
        <taxon>Embryophyta</taxon>
        <taxon>Tracheophyta</taxon>
        <taxon>Spermatophyta</taxon>
        <taxon>Magnoliopsida</taxon>
        <taxon>eudicotyledons</taxon>
        <taxon>Gunneridae</taxon>
        <taxon>Pentapetalae</taxon>
        <taxon>asterids</taxon>
        <taxon>lamiids</taxon>
        <taxon>Lamiales</taxon>
        <taxon>Orobanchaceae</taxon>
        <taxon>Pedicularideae</taxon>
        <taxon>Castillejinae</taxon>
        <taxon>Castilleja</taxon>
    </lineage>
</organism>
<dbReference type="Pfam" id="PF03478">
    <property type="entry name" value="Beta-prop_KIB1-4"/>
    <property type="match status" value="1"/>
</dbReference>
<protein>
    <recommendedName>
        <fullName evidence="1">KIB1-4 beta-propeller domain-containing protein</fullName>
    </recommendedName>
</protein>
<gene>
    <name evidence="2" type="ORF">CASFOL_001326</name>
</gene>
<evidence type="ECO:0000313" key="3">
    <source>
        <dbReference type="Proteomes" id="UP001632038"/>
    </source>
</evidence>
<dbReference type="EMBL" id="JAVIJP010000002">
    <property type="protein sequence ID" value="KAL3655540.1"/>
    <property type="molecule type" value="Genomic_DNA"/>
</dbReference>
<comment type="caution">
    <text evidence="2">The sequence shown here is derived from an EMBL/GenBank/DDBJ whole genome shotgun (WGS) entry which is preliminary data.</text>
</comment>
<accession>A0ABD3ER54</accession>
<dbReference type="AlphaFoldDB" id="A0ABD3ER54"/>
<dbReference type="Proteomes" id="UP001632038">
    <property type="component" value="Unassembled WGS sequence"/>
</dbReference>
<dbReference type="PANTHER" id="PTHR44259">
    <property type="entry name" value="OS07G0183000 PROTEIN-RELATED"/>
    <property type="match status" value="1"/>
</dbReference>
<dbReference type="InterPro" id="IPR050942">
    <property type="entry name" value="F-box_BR-signaling"/>
</dbReference>
<evidence type="ECO:0000259" key="1">
    <source>
        <dbReference type="Pfam" id="PF03478"/>
    </source>
</evidence>
<feature type="domain" description="KIB1-4 beta-propeller" evidence="1">
    <location>
        <begin position="88"/>
        <end position="418"/>
    </location>
</feature>
<dbReference type="InterPro" id="IPR005174">
    <property type="entry name" value="KIB1-4_b-propeller"/>
</dbReference>
<evidence type="ECO:0000313" key="2">
    <source>
        <dbReference type="EMBL" id="KAL3655540.1"/>
    </source>
</evidence>
<dbReference type="PANTHER" id="PTHR44259:SF37">
    <property type="entry name" value="DUF1618 DOMAIN-CONTAINING PROTEIN"/>
    <property type="match status" value="1"/>
</dbReference>
<sequence>MGSMLKRGCATGFCLLRRISVLRCTRNCGDRKLGARMMSTGVNFTPSSKIVSPWLMLPPLIEDGGDTVYKFYNLSEDKEESFRKKRNNSEEEMAEDDAELVGSSHGWLALFNRRNNNHIFLYNPITRRHIKLPPIETLPDPKINLTPNGRGSISKLILSSSPDDDDEECIAMMIFSRERRLAFCHPCRSTEWTPVGELYYHLPGEGSFPRSYEDIVYSSTQKLLFCQTLMTLTLDLECWDLSNSLSPRIHSSWELCWSQFHSDELVGKYLVKTQVNLVYSEEYNQLFIVMRYVMERMSPDGSFAYPLYFGKSRGWDNRYPYRTIGFDAYKFDVGVKIPQKEEDLYDGLPMFIGINQVQHVEEGSLDGLSMFVGINHSIAMSPTPQLKLNSNCIYYTDPNNLHIRPSAFYGGHDIGIYDYTNRTFSPCYDIPLDVESIKRIMPAPMWFTPCHH</sequence>
<proteinExistence type="predicted"/>